<evidence type="ECO:0000259" key="4">
    <source>
        <dbReference type="SMART" id="SM00331"/>
    </source>
</evidence>
<evidence type="ECO:0000313" key="5">
    <source>
        <dbReference type="EMBL" id="MCQ4081024.1"/>
    </source>
</evidence>
<keyword evidence="1" id="KW-0378">Hydrolase</keyword>
<dbReference type="Gene3D" id="3.30.450.20">
    <property type="entry name" value="PAS domain"/>
    <property type="match status" value="1"/>
</dbReference>
<dbReference type="Pfam" id="PF08448">
    <property type="entry name" value="PAS_4"/>
    <property type="match status" value="1"/>
</dbReference>
<dbReference type="InterPro" id="IPR029016">
    <property type="entry name" value="GAF-like_dom_sf"/>
</dbReference>
<dbReference type="NCBIfam" id="TIGR00229">
    <property type="entry name" value="sensory_box"/>
    <property type="match status" value="1"/>
</dbReference>
<dbReference type="EMBL" id="JANFNG010000006">
    <property type="protein sequence ID" value="MCQ4081024.1"/>
    <property type="molecule type" value="Genomic_DNA"/>
</dbReference>
<dbReference type="SUPFAM" id="SSF55781">
    <property type="entry name" value="GAF domain-like"/>
    <property type="match status" value="1"/>
</dbReference>
<dbReference type="SUPFAM" id="SSF55785">
    <property type="entry name" value="PYP-like sensor domain (PAS domain)"/>
    <property type="match status" value="1"/>
</dbReference>
<feature type="domain" description="GAF" evidence="3">
    <location>
        <begin position="165"/>
        <end position="340"/>
    </location>
</feature>
<dbReference type="Pfam" id="PF07228">
    <property type="entry name" value="SpoIIE"/>
    <property type="match status" value="1"/>
</dbReference>
<organism evidence="5 6">
    <name type="scientific">Streptomyces humicola</name>
    <dbReference type="NCBI Taxonomy" id="2953240"/>
    <lineage>
        <taxon>Bacteria</taxon>
        <taxon>Bacillati</taxon>
        <taxon>Actinomycetota</taxon>
        <taxon>Actinomycetes</taxon>
        <taxon>Kitasatosporales</taxon>
        <taxon>Streptomycetaceae</taxon>
        <taxon>Streptomyces</taxon>
    </lineage>
</organism>
<dbReference type="Gene3D" id="3.30.450.40">
    <property type="match status" value="1"/>
</dbReference>
<dbReference type="PANTHER" id="PTHR43156">
    <property type="entry name" value="STAGE II SPORULATION PROTEIN E-RELATED"/>
    <property type="match status" value="1"/>
</dbReference>
<sequence length="582" mass="62588">MGTDASRPESPRRDASQPPGRSVLLELVEGTTAGIGILDTELRYLYVNPALAVMNGVPAADHTGRTVAEVLPELDAREDVLRAVLADGRPREVTSSGQTQAAFPLDRRYFHGAYHRLEEGGTVIGIVGIVVEVTASHQQQRDLERARQRLALLDKAATRIGTSLDMDTTCRELAEFLVPVLADVATVEVVPPEQADAPRPYEVPGGMPLRLRRAAMASVPKLRGRVEVFGTAGEYVEYQEDSSIPNCLRNGEPVLLNLLDDEELGRQAPNVDRVALYREIGIHSALVVPLTARGHPIGTVTMVRAGDSPAFTSENVVAAQDLAGRAAISLDNARRYTREHGIAVELQRALLSEPGSPHPDVEVAFRYQPAGSSALVGGDWYDTVRLPYGRTLLALGDVMGHGVEASVDMSQYRSMLRFVASADLPPHRILRRLDTMIAESERDRPATCVLALTDPARGRCSFASAGHLPPAILGTDDHTELLDLPVGPPLGTGIGGYELVTAELEPGRVVLLYTDGLIERRGEDIDVSLGRLSQVSLPSEGGLDALLDRLLSMLVPGPAEDDVAVLAARFRRGRAGLAPHAT</sequence>
<dbReference type="SMART" id="SM00331">
    <property type="entry name" value="PP2C_SIG"/>
    <property type="match status" value="1"/>
</dbReference>
<dbReference type="Proteomes" id="UP001057702">
    <property type="component" value="Unassembled WGS sequence"/>
</dbReference>
<feature type="region of interest" description="Disordered" evidence="2">
    <location>
        <begin position="1"/>
        <end position="21"/>
    </location>
</feature>
<dbReference type="InterPro" id="IPR035965">
    <property type="entry name" value="PAS-like_dom_sf"/>
</dbReference>
<feature type="domain" description="PPM-type phosphatase" evidence="4">
    <location>
        <begin position="361"/>
        <end position="570"/>
    </location>
</feature>
<dbReference type="Pfam" id="PF01590">
    <property type="entry name" value="GAF"/>
    <property type="match status" value="1"/>
</dbReference>
<reference evidence="5" key="1">
    <citation type="submission" date="2022-06" db="EMBL/GenBank/DDBJ databases">
        <title>Draft genome sequence of Streptomyces sp. RB6PN25 isolated from peat swamp forest in Thailand.</title>
        <authorList>
            <person name="Duangmal K."/>
            <person name="Klaysubun C."/>
        </authorList>
    </citation>
    <scope>NUCLEOTIDE SEQUENCE</scope>
    <source>
        <strain evidence="5">RB6PN25</strain>
    </source>
</reference>
<dbReference type="PANTHER" id="PTHR43156:SF2">
    <property type="entry name" value="STAGE II SPORULATION PROTEIN E"/>
    <property type="match status" value="1"/>
</dbReference>
<gene>
    <name evidence="5" type="ORF">NGB36_10535</name>
</gene>
<dbReference type="InterPro" id="IPR000014">
    <property type="entry name" value="PAS"/>
</dbReference>
<dbReference type="InterPro" id="IPR036457">
    <property type="entry name" value="PPM-type-like_dom_sf"/>
</dbReference>
<dbReference type="Gene3D" id="3.60.40.10">
    <property type="entry name" value="PPM-type phosphatase domain"/>
    <property type="match status" value="1"/>
</dbReference>
<dbReference type="InterPro" id="IPR003018">
    <property type="entry name" value="GAF"/>
</dbReference>
<proteinExistence type="predicted"/>
<dbReference type="InterPro" id="IPR052016">
    <property type="entry name" value="Bact_Sigma-Reg"/>
</dbReference>
<evidence type="ECO:0000256" key="1">
    <source>
        <dbReference type="ARBA" id="ARBA00022801"/>
    </source>
</evidence>
<name>A0ABT1PTM4_9ACTN</name>
<evidence type="ECO:0000313" key="6">
    <source>
        <dbReference type="Proteomes" id="UP001057702"/>
    </source>
</evidence>
<dbReference type="InterPro" id="IPR001932">
    <property type="entry name" value="PPM-type_phosphatase-like_dom"/>
</dbReference>
<dbReference type="SMART" id="SM00065">
    <property type="entry name" value="GAF"/>
    <property type="match status" value="1"/>
</dbReference>
<accession>A0ABT1PTM4</accession>
<protein>
    <submittedName>
        <fullName evidence="5">SpoIIE family protein phosphatase</fullName>
    </submittedName>
</protein>
<comment type="caution">
    <text evidence="5">The sequence shown here is derived from an EMBL/GenBank/DDBJ whole genome shotgun (WGS) entry which is preliminary data.</text>
</comment>
<evidence type="ECO:0000256" key="2">
    <source>
        <dbReference type="SAM" id="MobiDB-lite"/>
    </source>
</evidence>
<feature type="compositionally biased region" description="Basic and acidic residues" evidence="2">
    <location>
        <begin position="1"/>
        <end position="15"/>
    </location>
</feature>
<dbReference type="InterPro" id="IPR013656">
    <property type="entry name" value="PAS_4"/>
</dbReference>
<keyword evidence="6" id="KW-1185">Reference proteome</keyword>
<evidence type="ECO:0000259" key="3">
    <source>
        <dbReference type="SMART" id="SM00065"/>
    </source>
</evidence>
<dbReference type="SUPFAM" id="SSF81606">
    <property type="entry name" value="PP2C-like"/>
    <property type="match status" value="1"/>
</dbReference>
<dbReference type="RefSeq" id="WP_255919935.1">
    <property type="nucleotide sequence ID" value="NZ_JANFNG010000006.1"/>
</dbReference>